<dbReference type="EMBL" id="BARU01034773">
    <property type="protein sequence ID" value="GAH67459.1"/>
    <property type="molecule type" value="Genomic_DNA"/>
</dbReference>
<reference evidence="3" key="1">
    <citation type="journal article" date="2014" name="Front. Microbiol.">
        <title>High frequency of phylogenetically diverse reductive dehalogenase-homologous genes in deep subseafloor sedimentary metagenomes.</title>
        <authorList>
            <person name="Kawai M."/>
            <person name="Futagami T."/>
            <person name="Toyoda A."/>
            <person name="Takaki Y."/>
            <person name="Nishi S."/>
            <person name="Hori S."/>
            <person name="Arai W."/>
            <person name="Tsubouchi T."/>
            <person name="Morono Y."/>
            <person name="Uchiyama I."/>
            <person name="Ito T."/>
            <person name="Fujiyama A."/>
            <person name="Inagaki F."/>
            <person name="Takami H."/>
        </authorList>
    </citation>
    <scope>NUCLEOTIDE SEQUENCE</scope>
    <source>
        <strain evidence="3">Expedition CK06-06</strain>
    </source>
</reference>
<feature type="non-terminal residue" evidence="3">
    <location>
        <position position="256"/>
    </location>
</feature>
<evidence type="ECO:0000313" key="3">
    <source>
        <dbReference type="EMBL" id="GAH67459.1"/>
    </source>
</evidence>
<evidence type="ECO:0000256" key="1">
    <source>
        <dbReference type="SAM" id="MobiDB-lite"/>
    </source>
</evidence>
<name>X1IMZ4_9ZZZZ</name>
<sequence>RDIKNRILKFEKKSKSQIVIDYVDWDTIEGSGKSIIKPAYLNIMEKSGNLSLAQARIEASFDVINPRSVTWAEKYSSELVTLVEKETKKGIREIVSHGLKEGKTLTQIAKDIEYLKDVGLNGRQSAALLKYRKALEAQKLPKELYLQKYVKRYDSLLRDRSKLIARTEVSRSVNEGYLDSLEGTRYEEVEISSAADACPECLDLAGQKFKRSEARGRLPVHPNCRCHWIVVITRAKKPKVPKKPEVPEKPLKAAEA</sequence>
<protein>
    <recommendedName>
        <fullName evidence="2">Phage head morphogenesis domain-containing protein</fullName>
    </recommendedName>
</protein>
<feature type="region of interest" description="Disordered" evidence="1">
    <location>
        <begin position="237"/>
        <end position="256"/>
    </location>
</feature>
<proteinExistence type="predicted"/>
<comment type="caution">
    <text evidence="3">The sequence shown here is derived from an EMBL/GenBank/DDBJ whole genome shotgun (WGS) entry which is preliminary data.</text>
</comment>
<dbReference type="InterPro" id="IPR006528">
    <property type="entry name" value="Phage_head_morphogenesis_dom"/>
</dbReference>
<dbReference type="Pfam" id="PF04233">
    <property type="entry name" value="Phage_Mu_F"/>
    <property type="match status" value="1"/>
</dbReference>
<feature type="domain" description="Phage head morphogenesis" evidence="2">
    <location>
        <begin position="90"/>
        <end position="228"/>
    </location>
</feature>
<organism evidence="3">
    <name type="scientific">marine sediment metagenome</name>
    <dbReference type="NCBI Taxonomy" id="412755"/>
    <lineage>
        <taxon>unclassified sequences</taxon>
        <taxon>metagenomes</taxon>
        <taxon>ecological metagenomes</taxon>
    </lineage>
</organism>
<feature type="non-terminal residue" evidence="3">
    <location>
        <position position="1"/>
    </location>
</feature>
<evidence type="ECO:0000259" key="2">
    <source>
        <dbReference type="Pfam" id="PF04233"/>
    </source>
</evidence>
<gene>
    <name evidence="3" type="ORF">S03H2_54533</name>
</gene>
<accession>X1IMZ4</accession>
<dbReference type="AlphaFoldDB" id="X1IMZ4"/>
<feature type="compositionally biased region" description="Basic and acidic residues" evidence="1">
    <location>
        <begin position="242"/>
        <end position="256"/>
    </location>
</feature>